<evidence type="ECO:0000313" key="6">
    <source>
        <dbReference type="Proteomes" id="UP000294562"/>
    </source>
</evidence>
<dbReference type="InterPro" id="IPR000917">
    <property type="entry name" value="Sulfatase_N"/>
</dbReference>
<reference evidence="5 6" key="1">
    <citation type="submission" date="2019-03" db="EMBL/GenBank/DDBJ databases">
        <title>Rhodobacteraceae bacterium SM1902, a new member of the family Rhodobacteraceae isolated from Yantai.</title>
        <authorList>
            <person name="Sun Y."/>
        </authorList>
    </citation>
    <scope>NUCLEOTIDE SEQUENCE [LARGE SCALE GENOMIC DNA]</scope>
    <source>
        <strain evidence="5 6">SM1902</strain>
    </source>
</reference>
<evidence type="ECO:0000256" key="2">
    <source>
        <dbReference type="ARBA" id="ARBA00022801"/>
    </source>
</evidence>
<dbReference type="Proteomes" id="UP000294562">
    <property type="component" value="Unassembled WGS sequence"/>
</dbReference>
<dbReference type="OrthoDB" id="9795675at2"/>
<comment type="caution">
    <text evidence="5">The sequence shown here is derived from an EMBL/GenBank/DDBJ whole genome shotgun (WGS) entry which is preliminary data.</text>
</comment>
<feature type="compositionally biased region" description="Basic and acidic residues" evidence="3">
    <location>
        <begin position="132"/>
        <end position="141"/>
    </location>
</feature>
<accession>A0A4R6B259</accession>
<keyword evidence="1" id="KW-0479">Metal-binding</keyword>
<dbReference type="Pfam" id="PF00884">
    <property type="entry name" value="Sulfatase"/>
    <property type="match status" value="1"/>
</dbReference>
<evidence type="ECO:0000259" key="4">
    <source>
        <dbReference type="Pfam" id="PF00884"/>
    </source>
</evidence>
<gene>
    <name evidence="5" type="ORF">E2L05_03275</name>
</gene>
<name>A0A4R6B259_9RHOB</name>
<dbReference type="SUPFAM" id="SSF53649">
    <property type="entry name" value="Alkaline phosphatase-like"/>
    <property type="match status" value="1"/>
</dbReference>
<evidence type="ECO:0000313" key="5">
    <source>
        <dbReference type="EMBL" id="TDL90797.1"/>
    </source>
</evidence>
<dbReference type="Gene3D" id="3.40.720.10">
    <property type="entry name" value="Alkaline Phosphatase, subunit A"/>
    <property type="match status" value="1"/>
</dbReference>
<feature type="domain" description="Sulfatase N-terminal" evidence="4">
    <location>
        <begin position="28"/>
        <end position="392"/>
    </location>
</feature>
<dbReference type="GO" id="GO:0008484">
    <property type="term" value="F:sulfuric ester hydrolase activity"/>
    <property type="evidence" value="ECO:0007669"/>
    <property type="project" value="TreeGrafter"/>
</dbReference>
<proteinExistence type="predicted"/>
<dbReference type="InterPro" id="IPR017850">
    <property type="entry name" value="Alkaline_phosphatase_core_sf"/>
</dbReference>
<dbReference type="GO" id="GO:0005737">
    <property type="term" value="C:cytoplasm"/>
    <property type="evidence" value="ECO:0007669"/>
    <property type="project" value="TreeGrafter"/>
</dbReference>
<protein>
    <submittedName>
        <fullName evidence="5">Phosphonate monoester hydrolase</fullName>
    </submittedName>
</protein>
<dbReference type="AlphaFoldDB" id="A0A4R6B259"/>
<dbReference type="GO" id="GO:0046872">
    <property type="term" value="F:metal ion binding"/>
    <property type="evidence" value="ECO:0007669"/>
    <property type="project" value="UniProtKB-KW"/>
</dbReference>
<sequence>MSSTRWLIFRLWCANSAPDQTRKVPMPRNLLFIVLDQFRADLLTGPMADCVPLPNLRRFAQQSLSFTNHHTVMVPCGPSRASLLTGQYAMTHRSVHNGTPLPDHIPNIATGLRSVGRELLLFGYTDTQPDPTHLHPNDPARRSYTGPIKGITEVVEMREEGWAWLAHLRGQGYDVPDADASDFDRLYRPKDGVLGGPALYEAKDSDTAYLTDQTIRHLDVRKARPWSAMVTYIRPHPPFVAPSPWHSLVDPKSVPTPAQGSTAHPFFAAYHAAPSSSGMFWGFDGDHSTLTPAQIAIIRATYLGLAAEVDYHIGRLLDWLEAIGQADDTMVVLTADHGEMLGDLGLWGKRTPFRAASHVPLMIRAPGLGAGTVDAPSRSVDLAPTLLDAFGARVPCQMQGQKLTSAGLPADTPVMVEMDLGEMSGGGRFERAWNAGASACRAVAFETGGRRLVHFAGHQPSMLFDIAADPDCAEDLAANDPQTVARLTSELLSFRMRHAGSYF</sequence>
<evidence type="ECO:0000256" key="1">
    <source>
        <dbReference type="ARBA" id="ARBA00022723"/>
    </source>
</evidence>
<evidence type="ECO:0000256" key="3">
    <source>
        <dbReference type="SAM" id="MobiDB-lite"/>
    </source>
</evidence>
<dbReference type="PANTHER" id="PTHR45953:SF1">
    <property type="entry name" value="IDURONATE 2-SULFATASE"/>
    <property type="match status" value="1"/>
</dbReference>
<keyword evidence="2 5" id="KW-0378">Hydrolase</keyword>
<dbReference type="PANTHER" id="PTHR45953">
    <property type="entry name" value="IDURONATE 2-SULFATASE"/>
    <property type="match status" value="1"/>
</dbReference>
<organism evidence="5 6">
    <name type="scientific">Meridianimarinicoccus aquatilis</name>
    <dbReference type="NCBI Taxonomy" id="2552766"/>
    <lineage>
        <taxon>Bacteria</taxon>
        <taxon>Pseudomonadati</taxon>
        <taxon>Pseudomonadota</taxon>
        <taxon>Alphaproteobacteria</taxon>
        <taxon>Rhodobacterales</taxon>
        <taxon>Paracoccaceae</taxon>
        <taxon>Meridianimarinicoccus</taxon>
    </lineage>
</organism>
<dbReference type="EMBL" id="SMZO01000005">
    <property type="protein sequence ID" value="TDL90797.1"/>
    <property type="molecule type" value="Genomic_DNA"/>
</dbReference>
<feature type="region of interest" description="Disordered" evidence="3">
    <location>
        <begin position="126"/>
        <end position="145"/>
    </location>
</feature>
<keyword evidence="6" id="KW-1185">Reference proteome</keyword>